<keyword evidence="6 7" id="KW-0472">Membrane</keyword>
<protein>
    <submittedName>
        <fullName evidence="10">Cytosine permease</fullName>
    </submittedName>
</protein>
<feature type="transmembrane region" description="Helical" evidence="9">
    <location>
        <begin position="412"/>
        <end position="431"/>
    </location>
</feature>
<dbReference type="PIRSF" id="PIRSF002744">
    <property type="entry name" value="Pur-cyt_permease"/>
    <property type="match status" value="1"/>
</dbReference>
<organism evidence="10 11">
    <name type="scientific">Yinghuangia aomiensis</name>
    <dbReference type="NCBI Taxonomy" id="676205"/>
    <lineage>
        <taxon>Bacteria</taxon>
        <taxon>Bacillati</taxon>
        <taxon>Actinomycetota</taxon>
        <taxon>Actinomycetes</taxon>
        <taxon>Kitasatosporales</taxon>
        <taxon>Streptomycetaceae</taxon>
        <taxon>Yinghuangia</taxon>
    </lineage>
</organism>
<feature type="region of interest" description="Disordered" evidence="8">
    <location>
        <begin position="1"/>
        <end position="21"/>
    </location>
</feature>
<name>A0ABP9H0Z3_9ACTN</name>
<evidence type="ECO:0000256" key="1">
    <source>
        <dbReference type="ARBA" id="ARBA00004141"/>
    </source>
</evidence>
<evidence type="ECO:0000256" key="7">
    <source>
        <dbReference type="PIRNR" id="PIRNR002744"/>
    </source>
</evidence>
<reference evidence="11" key="1">
    <citation type="journal article" date="2019" name="Int. J. Syst. Evol. Microbiol.">
        <title>The Global Catalogue of Microorganisms (GCM) 10K type strain sequencing project: providing services to taxonomists for standard genome sequencing and annotation.</title>
        <authorList>
            <consortium name="The Broad Institute Genomics Platform"/>
            <consortium name="The Broad Institute Genome Sequencing Center for Infectious Disease"/>
            <person name="Wu L."/>
            <person name="Ma J."/>
        </authorList>
    </citation>
    <scope>NUCLEOTIDE SEQUENCE [LARGE SCALE GENOMIC DNA]</scope>
    <source>
        <strain evidence="11">JCM 17986</strain>
    </source>
</reference>
<dbReference type="InterPro" id="IPR026030">
    <property type="entry name" value="Pur-cyt_permease_Fcy2/21/22"/>
</dbReference>
<dbReference type="EMBL" id="BAABHS010000006">
    <property type="protein sequence ID" value="GAA4959063.1"/>
    <property type="molecule type" value="Genomic_DNA"/>
</dbReference>
<dbReference type="PANTHER" id="PTHR31806">
    <property type="entry name" value="PURINE-CYTOSINE PERMEASE FCY2-RELATED"/>
    <property type="match status" value="1"/>
</dbReference>
<evidence type="ECO:0000256" key="5">
    <source>
        <dbReference type="ARBA" id="ARBA00022989"/>
    </source>
</evidence>
<keyword evidence="11" id="KW-1185">Reference proteome</keyword>
<dbReference type="InterPro" id="IPR001248">
    <property type="entry name" value="Pur-cyt_permease"/>
</dbReference>
<evidence type="ECO:0000256" key="8">
    <source>
        <dbReference type="SAM" id="MobiDB-lite"/>
    </source>
</evidence>
<feature type="transmembrane region" description="Helical" evidence="9">
    <location>
        <begin position="181"/>
        <end position="199"/>
    </location>
</feature>
<evidence type="ECO:0000256" key="6">
    <source>
        <dbReference type="ARBA" id="ARBA00023136"/>
    </source>
</evidence>
<proteinExistence type="inferred from homology"/>
<feature type="transmembrane region" description="Helical" evidence="9">
    <location>
        <begin position="371"/>
        <end position="391"/>
    </location>
</feature>
<feature type="transmembrane region" description="Helical" evidence="9">
    <location>
        <begin position="254"/>
        <end position="277"/>
    </location>
</feature>
<feature type="transmembrane region" description="Helical" evidence="9">
    <location>
        <begin position="50"/>
        <end position="68"/>
    </location>
</feature>
<comment type="caution">
    <text evidence="10">The sequence shown here is derived from an EMBL/GenBank/DDBJ whole genome shotgun (WGS) entry which is preliminary data.</text>
</comment>
<comment type="similarity">
    <text evidence="2 7">Belongs to the purine-cytosine permease (2.A.39) family.</text>
</comment>
<feature type="transmembrane region" description="Helical" evidence="9">
    <location>
        <begin position="443"/>
        <end position="465"/>
    </location>
</feature>
<evidence type="ECO:0000256" key="2">
    <source>
        <dbReference type="ARBA" id="ARBA00008974"/>
    </source>
</evidence>
<dbReference type="Pfam" id="PF02133">
    <property type="entry name" value="Transp_cyt_pur"/>
    <property type="match status" value="1"/>
</dbReference>
<evidence type="ECO:0000256" key="3">
    <source>
        <dbReference type="ARBA" id="ARBA00022448"/>
    </source>
</evidence>
<gene>
    <name evidence="10" type="ORF">GCM10023205_22390</name>
</gene>
<evidence type="ECO:0000313" key="11">
    <source>
        <dbReference type="Proteomes" id="UP001500466"/>
    </source>
</evidence>
<feature type="transmembrane region" description="Helical" evidence="9">
    <location>
        <begin position="114"/>
        <end position="142"/>
    </location>
</feature>
<feature type="transmembrane region" description="Helical" evidence="9">
    <location>
        <begin position="297"/>
        <end position="319"/>
    </location>
</feature>
<feature type="transmembrane region" description="Helical" evidence="9">
    <location>
        <begin position="214"/>
        <end position="234"/>
    </location>
</feature>
<evidence type="ECO:0000313" key="10">
    <source>
        <dbReference type="EMBL" id="GAA4959063.1"/>
    </source>
</evidence>
<dbReference type="CDD" id="cd11484">
    <property type="entry name" value="SLC-NCS1sbd_CobB-like"/>
    <property type="match status" value="1"/>
</dbReference>
<keyword evidence="5 9" id="KW-1133">Transmembrane helix</keyword>
<feature type="transmembrane region" description="Helical" evidence="9">
    <location>
        <begin position="74"/>
        <end position="94"/>
    </location>
</feature>
<feature type="transmembrane region" description="Helical" evidence="9">
    <location>
        <begin position="154"/>
        <end position="174"/>
    </location>
</feature>
<evidence type="ECO:0000256" key="9">
    <source>
        <dbReference type="SAM" id="Phobius"/>
    </source>
</evidence>
<dbReference type="Gene3D" id="1.10.4160.10">
    <property type="entry name" value="Hydantoin permease"/>
    <property type="match status" value="1"/>
</dbReference>
<feature type="transmembrane region" description="Helical" evidence="9">
    <location>
        <begin position="340"/>
        <end position="359"/>
    </location>
</feature>
<accession>A0ABP9H0Z3</accession>
<dbReference type="Proteomes" id="UP001500466">
    <property type="component" value="Unassembled WGS sequence"/>
</dbReference>
<keyword evidence="3 7" id="KW-0813">Transport</keyword>
<dbReference type="PANTHER" id="PTHR31806:SF1">
    <property type="entry name" value="PURINE-CYTOSINE PERMEASE FCY2-RELATED"/>
    <property type="match status" value="1"/>
</dbReference>
<comment type="subcellular location">
    <subcellularLocation>
        <location evidence="1">Membrane</location>
        <topology evidence="1">Multi-pass membrane protein</topology>
    </subcellularLocation>
</comment>
<sequence length="490" mass="52172">MDTTERPAAGPVRVSGLDGPAPLSGRIETRSIDYVPANERHGKVWHQGPFWFTGNFVLTTMVTGFIGPSLGLGLGWSVLAVVLGACFGTFFMAFHANQGPRMGLPQMIQSRAQFGLRGAILPFAAVVFVYVGFNVFNVILATEGLQTVLPGGKVFWYAALIGVAVVLAIIGHDLLHLVQRWLTYILIAVFGILTVGAAVNLDVHAPATGGGLDWTSFLIVFSAAAGYQISYAVYVSDYSRYLPANVPARKVIWWTYAGAAGSAAWLMSLGALIASALPEPSAIGAIRQVGNDIMPGFGTFAVLLSSVALIGIMAVNAYGAMLTTTSAVDAFRPVRPTIRVRVTGIGVIAVVIFVVALVLPDDYLANFNDFVLMMLYFLVPWTAVNLTDFYFVRRGHYSIAAIFDPKGPYGNWQWRGMVAYVAGFAAMVPFFKISFFTGPAADALGGADLSFLVGLLVSGVLYAWLGRSIDTAAEQAAEADADAALGAREA</sequence>
<dbReference type="RefSeq" id="WP_345675214.1">
    <property type="nucleotide sequence ID" value="NZ_BAABHS010000006.1"/>
</dbReference>
<keyword evidence="4 9" id="KW-0812">Transmembrane</keyword>
<evidence type="ECO:0000256" key="4">
    <source>
        <dbReference type="ARBA" id="ARBA00022692"/>
    </source>
</evidence>